<sequence length="119" mass="13673">MEWNGVQMNAQLNPPRHIFSDFLSKLRIPNLSPPRTYSNLISAFMAWHSKWCGVMEIRPIWISKADNSAAVHSIPFVPTLVFFPTHSNRKIRHVIHLNLQSAIPPLFFPPYSPNQRISG</sequence>
<dbReference type="AlphaFoldDB" id="A0A4Y2G5Q8"/>
<evidence type="ECO:0000313" key="2">
    <source>
        <dbReference type="EMBL" id="GBM48923.1"/>
    </source>
</evidence>
<evidence type="ECO:0000313" key="1">
    <source>
        <dbReference type="EMBL" id="GBM48914.1"/>
    </source>
</evidence>
<reference evidence="2 4" key="1">
    <citation type="journal article" date="2019" name="Sci. Rep.">
        <title>Orb-weaving spider Araneus ventricosus genome elucidates the spidroin gene catalogue.</title>
        <authorList>
            <person name="Kono N."/>
            <person name="Nakamura H."/>
            <person name="Ohtoshi R."/>
            <person name="Moran D.A.P."/>
            <person name="Shinohara A."/>
            <person name="Yoshida Y."/>
            <person name="Fujiwara M."/>
            <person name="Mori M."/>
            <person name="Tomita M."/>
            <person name="Arakawa K."/>
        </authorList>
    </citation>
    <scope>NUCLEOTIDE SEQUENCE [LARGE SCALE GENOMIC DNA]</scope>
</reference>
<protein>
    <submittedName>
        <fullName evidence="2">Uncharacterized protein</fullName>
    </submittedName>
</protein>
<keyword evidence="4" id="KW-1185">Reference proteome</keyword>
<dbReference type="EMBL" id="BGPR01253286">
    <property type="protein sequence ID" value="GBM48955.1"/>
    <property type="molecule type" value="Genomic_DNA"/>
</dbReference>
<evidence type="ECO:0000313" key="4">
    <source>
        <dbReference type="Proteomes" id="UP000499080"/>
    </source>
</evidence>
<accession>A0A4Y2G5Q8</accession>
<comment type="caution">
    <text evidence="2">The sequence shown here is derived from an EMBL/GenBank/DDBJ whole genome shotgun (WGS) entry which is preliminary data.</text>
</comment>
<organism evidence="2 4">
    <name type="scientific">Araneus ventricosus</name>
    <name type="common">Orbweaver spider</name>
    <name type="synonym">Epeira ventricosa</name>
    <dbReference type="NCBI Taxonomy" id="182803"/>
    <lineage>
        <taxon>Eukaryota</taxon>
        <taxon>Metazoa</taxon>
        <taxon>Ecdysozoa</taxon>
        <taxon>Arthropoda</taxon>
        <taxon>Chelicerata</taxon>
        <taxon>Arachnida</taxon>
        <taxon>Araneae</taxon>
        <taxon>Araneomorphae</taxon>
        <taxon>Entelegynae</taxon>
        <taxon>Araneoidea</taxon>
        <taxon>Araneidae</taxon>
        <taxon>Araneus</taxon>
    </lineage>
</organism>
<dbReference type="EMBL" id="BGPR01253276">
    <property type="protein sequence ID" value="GBM48923.1"/>
    <property type="molecule type" value="Genomic_DNA"/>
</dbReference>
<dbReference type="EMBL" id="BGPR01253274">
    <property type="protein sequence ID" value="GBM48914.1"/>
    <property type="molecule type" value="Genomic_DNA"/>
</dbReference>
<gene>
    <name evidence="3" type="ORF">AVEN_235808_1</name>
    <name evidence="1" type="ORF">AVEN_4969_1</name>
    <name evidence="2" type="ORF">AVEN_8110_1</name>
</gene>
<proteinExistence type="predicted"/>
<name>A0A4Y2G5Q8_ARAVE</name>
<dbReference type="Proteomes" id="UP000499080">
    <property type="component" value="Unassembled WGS sequence"/>
</dbReference>
<evidence type="ECO:0000313" key="3">
    <source>
        <dbReference type="EMBL" id="GBM48955.1"/>
    </source>
</evidence>